<evidence type="ECO:0000256" key="2">
    <source>
        <dbReference type="SAM" id="SignalP"/>
    </source>
</evidence>
<evidence type="ECO:0000256" key="1">
    <source>
        <dbReference type="ARBA" id="ARBA00006987"/>
    </source>
</evidence>
<dbReference type="SUPFAM" id="SSF53850">
    <property type="entry name" value="Periplasmic binding protein-like II"/>
    <property type="match status" value="1"/>
</dbReference>
<organism evidence="3 4">
    <name type="scientific">Paeniroseomonas aquatica</name>
    <dbReference type="NCBI Taxonomy" id="373043"/>
    <lineage>
        <taxon>Bacteria</taxon>
        <taxon>Pseudomonadati</taxon>
        <taxon>Pseudomonadota</taxon>
        <taxon>Alphaproteobacteria</taxon>
        <taxon>Acetobacterales</taxon>
        <taxon>Acetobacteraceae</taxon>
        <taxon>Paeniroseomonas</taxon>
    </lineage>
</organism>
<comment type="caution">
    <text evidence="3">The sequence shown here is derived from an EMBL/GenBank/DDBJ whole genome shotgun (WGS) entry which is preliminary data.</text>
</comment>
<keyword evidence="2" id="KW-0732">Signal</keyword>
<name>A0ABT8A4M5_9PROT</name>
<dbReference type="Gene3D" id="3.40.190.150">
    <property type="entry name" value="Bordetella uptake gene, domain 1"/>
    <property type="match status" value="1"/>
</dbReference>
<keyword evidence="4" id="KW-1185">Reference proteome</keyword>
<dbReference type="Gene3D" id="3.40.190.10">
    <property type="entry name" value="Periplasmic binding protein-like II"/>
    <property type="match status" value="1"/>
</dbReference>
<dbReference type="Proteomes" id="UP001529369">
    <property type="component" value="Unassembled WGS sequence"/>
</dbReference>
<dbReference type="RefSeq" id="WP_290316549.1">
    <property type="nucleotide sequence ID" value="NZ_JAUFPN010000109.1"/>
</dbReference>
<dbReference type="EMBL" id="JAUFPN010000109">
    <property type="protein sequence ID" value="MDN3564743.1"/>
    <property type="molecule type" value="Genomic_DNA"/>
</dbReference>
<dbReference type="CDD" id="cd07012">
    <property type="entry name" value="PBP2_Bug_TTT"/>
    <property type="match status" value="1"/>
</dbReference>
<evidence type="ECO:0000313" key="4">
    <source>
        <dbReference type="Proteomes" id="UP001529369"/>
    </source>
</evidence>
<dbReference type="InterPro" id="IPR042100">
    <property type="entry name" value="Bug_dom1"/>
</dbReference>
<reference evidence="4" key="1">
    <citation type="journal article" date="2019" name="Int. J. Syst. Evol. Microbiol.">
        <title>The Global Catalogue of Microorganisms (GCM) 10K type strain sequencing project: providing services to taxonomists for standard genome sequencing and annotation.</title>
        <authorList>
            <consortium name="The Broad Institute Genomics Platform"/>
            <consortium name="The Broad Institute Genome Sequencing Center for Infectious Disease"/>
            <person name="Wu L."/>
            <person name="Ma J."/>
        </authorList>
    </citation>
    <scope>NUCLEOTIDE SEQUENCE [LARGE SCALE GENOMIC DNA]</scope>
    <source>
        <strain evidence="4">CECT 7131</strain>
    </source>
</reference>
<proteinExistence type="inferred from homology"/>
<feature type="chain" id="PRO_5045133638" evidence="2">
    <location>
        <begin position="22"/>
        <end position="318"/>
    </location>
</feature>
<dbReference type="PIRSF" id="PIRSF017082">
    <property type="entry name" value="YflP"/>
    <property type="match status" value="1"/>
</dbReference>
<dbReference type="Pfam" id="PF03401">
    <property type="entry name" value="TctC"/>
    <property type="match status" value="1"/>
</dbReference>
<evidence type="ECO:0000313" key="3">
    <source>
        <dbReference type="EMBL" id="MDN3564743.1"/>
    </source>
</evidence>
<dbReference type="InterPro" id="IPR005064">
    <property type="entry name" value="BUG"/>
</dbReference>
<accession>A0ABT8A4M5</accession>
<comment type="similarity">
    <text evidence="1">Belongs to the UPF0065 (bug) family.</text>
</comment>
<sequence length="318" mass="33221">MRITRRGLGLALLAAPSLASAQAPAWPNRPVRLINPFAPGGPQDVPARFFVEALTPKLGQPLVYDSRAGAGGAVGLLHVAQATDGHSFVITSNAVATLPAIRRNLGFDPFTDLLPVTMVMQSPYTIVVRANGPASFADFLGRARAAPNRLTFGSSGVGASTHLTMALLLQKAGIALTHVPYRGAQLAMTALLAGDIDCFIGDLSVPLEHIRAGTARCLAVTTTARAPLLPEVPAAAELVPGFASTLWYGLFAAKATPPEAVRRMLAELQALRGGELAQRLSDVGAELLLTGPEPLGERLRAEVPQWRAVVAAAGIEAE</sequence>
<gene>
    <name evidence="3" type="ORF">QWZ14_10235</name>
</gene>
<dbReference type="PANTHER" id="PTHR42928">
    <property type="entry name" value="TRICARBOXYLATE-BINDING PROTEIN"/>
    <property type="match status" value="1"/>
</dbReference>
<protein>
    <submittedName>
        <fullName evidence="3">Tripartite tricarboxylate transporter substrate binding protein</fullName>
    </submittedName>
</protein>
<feature type="signal peptide" evidence="2">
    <location>
        <begin position="1"/>
        <end position="21"/>
    </location>
</feature>
<dbReference type="PANTHER" id="PTHR42928:SF5">
    <property type="entry name" value="BLR1237 PROTEIN"/>
    <property type="match status" value="1"/>
</dbReference>